<evidence type="ECO:0000313" key="1">
    <source>
        <dbReference type="EMBL" id="RPD98570.1"/>
    </source>
</evidence>
<comment type="caution">
    <text evidence="1">The sequence shown here is derived from an EMBL/GenBank/DDBJ whole genome shotgun (WGS) entry which is preliminary data.</text>
</comment>
<dbReference type="RefSeq" id="WP_123896887.1">
    <property type="nucleotide sequence ID" value="NZ_RPFJ01000006.1"/>
</dbReference>
<reference evidence="1 2" key="1">
    <citation type="submission" date="2018-11" db="EMBL/GenBank/DDBJ databases">
        <title>Aureibaculum marinum gen. nov., sp. nov., a member of the family Flavobacteriaceae isolated from the Bohai Sea.</title>
        <authorList>
            <person name="Ji X."/>
        </authorList>
    </citation>
    <scope>NUCLEOTIDE SEQUENCE [LARGE SCALE GENOMIC DNA]</scope>
    <source>
        <strain evidence="1 2">BH-SD17</strain>
    </source>
</reference>
<organism evidence="1 2">
    <name type="scientific">Aureibaculum marinum</name>
    <dbReference type="NCBI Taxonomy" id="2487930"/>
    <lineage>
        <taxon>Bacteria</taxon>
        <taxon>Pseudomonadati</taxon>
        <taxon>Bacteroidota</taxon>
        <taxon>Flavobacteriia</taxon>
        <taxon>Flavobacteriales</taxon>
        <taxon>Flavobacteriaceae</taxon>
        <taxon>Aureibaculum</taxon>
    </lineage>
</organism>
<gene>
    <name evidence="1" type="ORF">EGM88_05090</name>
</gene>
<evidence type="ECO:0000313" key="2">
    <source>
        <dbReference type="Proteomes" id="UP000270856"/>
    </source>
</evidence>
<sequence>MDLKDFIKNTISSISEAIIESQTELKDKGVIVNPEKTEIGKTGEKLLRSDGSRYVQNVDFDVLVAVEDKQEDDLEGRLKIAGLLNIGGGISDENISKNYNKIKFTIPIAFSTTSTPDKYKPKRTRVIRE</sequence>
<dbReference type="EMBL" id="RPFJ01000006">
    <property type="protein sequence ID" value="RPD98570.1"/>
    <property type="molecule type" value="Genomic_DNA"/>
</dbReference>
<proteinExistence type="predicted"/>
<protein>
    <submittedName>
        <fullName evidence="1">Uncharacterized protein</fullName>
    </submittedName>
</protein>
<name>A0A3N4P1X3_9FLAO</name>
<keyword evidence="2" id="KW-1185">Reference proteome</keyword>
<dbReference type="OrthoDB" id="1097953at2"/>
<accession>A0A3N4P1X3</accession>
<dbReference type="Proteomes" id="UP000270856">
    <property type="component" value="Unassembled WGS sequence"/>
</dbReference>
<dbReference type="AlphaFoldDB" id="A0A3N4P1X3"/>